<evidence type="ECO:0000313" key="12">
    <source>
        <dbReference type="Proteomes" id="UP000095283"/>
    </source>
</evidence>
<feature type="transmembrane region" description="Helical" evidence="9">
    <location>
        <begin position="96"/>
        <end position="116"/>
    </location>
</feature>
<keyword evidence="6" id="KW-0067">ATP-binding</keyword>
<dbReference type="InterPro" id="IPR039421">
    <property type="entry name" value="Type_1_exporter"/>
</dbReference>
<evidence type="ECO:0000259" key="11">
    <source>
        <dbReference type="PROSITE" id="PS50929"/>
    </source>
</evidence>
<reference evidence="13" key="1">
    <citation type="submission" date="2016-11" db="UniProtKB">
        <authorList>
            <consortium name="WormBaseParasite"/>
        </authorList>
    </citation>
    <scope>IDENTIFICATION</scope>
</reference>
<dbReference type="Proteomes" id="UP000095283">
    <property type="component" value="Unplaced"/>
</dbReference>
<dbReference type="Pfam" id="PF05461">
    <property type="entry name" value="ApoL"/>
    <property type="match status" value="1"/>
</dbReference>
<dbReference type="PROSITE" id="PS50929">
    <property type="entry name" value="ABC_TM1F"/>
    <property type="match status" value="1"/>
</dbReference>
<keyword evidence="12" id="KW-1185">Reference proteome</keyword>
<name>A0A1I7XBY5_HETBA</name>
<dbReference type="InterPro" id="IPR036640">
    <property type="entry name" value="ABC1_TM_sf"/>
</dbReference>
<dbReference type="InterPro" id="IPR027417">
    <property type="entry name" value="P-loop_NTPase"/>
</dbReference>
<evidence type="ECO:0000313" key="13">
    <source>
        <dbReference type="WBParaSite" id="Hba_14954"/>
    </source>
</evidence>
<dbReference type="GO" id="GO:0140359">
    <property type="term" value="F:ABC-type transporter activity"/>
    <property type="evidence" value="ECO:0007669"/>
    <property type="project" value="InterPro"/>
</dbReference>
<evidence type="ECO:0000256" key="4">
    <source>
        <dbReference type="ARBA" id="ARBA00022692"/>
    </source>
</evidence>
<evidence type="ECO:0000256" key="2">
    <source>
        <dbReference type="ARBA" id="ARBA00010090"/>
    </source>
</evidence>
<feature type="domain" description="ABC transporter" evidence="10">
    <location>
        <begin position="512"/>
        <end position="790"/>
    </location>
</feature>
<dbReference type="GO" id="GO:0005576">
    <property type="term" value="C:extracellular region"/>
    <property type="evidence" value="ECO:0007669"/>
    <property type="project" value="InterPro"/>
</dbReference>
<accession>A0A1I7XBY5</accession>
<dbReference type="GO" id="GO:0005524">
    <property type="term" value="F:ATP binding"/>
    <property type="evidence" value="ECO:0007669"/>
    <property type="project" value="UniProtKB-KW"/>
</dbReference>
<dbReference type="GO" id="GO:0008289">
    <property type="term" value="F:lipid binding"/>
    <property type="evidence" value="ECO:0007669"/>
    <property type="project" value="InterPro"/>
</dbReference>
<feature type="transmembrane region" description="Helical" evidence="9">
    <location>
        <begin position="705"/>
        <end position="726"/>
    </location>
</feature>
<evidence type="ECO:0000256" key="9">
    <source>
        <dbReference type="SAM" id="Phobius"/>
    </source>
</evidence>
<dbReference type="WBParaSite" id="Hba_14954">
    <property type="protein sequence ID" value="Hba_14954"/>
    <property type="gene ID" value="Hba_14954"/>
</dbReference>
<dbReference type="PROSITE" id="PS50893">
    <property type="entry name" value="ABC_TRANSPORTER_2"/>
    <property type="match status" value="2"/>
</dbReference>
<keyword evidence="5" id="KW-0547">Nucleotide-binding</keyword>
<dbReference type="SMART" id="SM00382">
    <property type="entry name" value="AAA"/>
    <property type="match status" value="1"/>
</dbReference>
<evidence type="ECO:0000256" key="8">
    <source>
        <dbReference type="ARBA" id="ARBA00023136"/>
    </source>
</evidence>
<dbReference type="SUPFAM" id="SSF52540">
    <property type="entry name" value="P-loop containing nucleoside triphosphate hydrolases"/>
    <property type="match status" value="2"/>
</dbReference>
<dbReference type="AlphaFoldDB" id="A0A1I7XBY5"/>
<dbReference type="PANTHER" id="PTHR24221:SF617">
    <property type="entry name" value="P-GLYCOPROTEIN RELATED"/>
    <property type="match status" value="1"/>
</dbReference>
<evidence type="ECO:0000259" key="10">
    <source>
        <dbReference type="PROSITE" id="PS50893"/>
    </source>
</evidence>
<sequence>MVAGYMKKQMDSASKAASIFEEAVMNVRTVAACNGQQQFVKKYECTLANSLKYALRYHFWIGFSEGLTFLQIYVIIGVALWYGVYSYFNGLMNNRGDVILCVNTISLTAYYLGTLGPHMMAILKARVAAAVIYETIDRSPLVNYNLDGLSLESPQGHIVFSNINFTYPTRQQPVLQNIGVVQQEPYLFNGTVLENIILGRTEITEEQAKRAAQIANAHEFIMKLERGYDTILSSEKIDISGGQKQRIAIARAIANNPRVLLLDEAALTKASKGRTTILIAHRLSTLKYVNRIYVMDKGHVCEVGTHSELIRKNGLYANLVKAQHIIQVQAATKHEKKTSFSPKTSVIKTSNQSSSRINMELTRVDSKMVRGKYLKYISNVELMLQTFFAGWTAERTVDSLRARAFRNVLHRDMGSFDCPGSSPAACIAILAQHATNCNAYAIEIVEQAQNIQLLTVEEHFLQKYIKQQNKSSAYDTRIRLVESFNFAITQSFVFLCDLSCYILGTYLIYNGIYSTEMTFFYPLRPSICVAKNLTLTIQKGESVALVGQSGCGKSTIINLLERFYLANSGEVKFTSYNVNNINLHHLRQNIALVEQEPVLFNGSIMDNVLLGANDATKEDAIRACATAHAQKFIEGFPLSYDTDVGERGQALSGGQKQRIAIARAIVRNPRILLLDEATSALDTESEALNEWNKTCTISTTVGSSASLVGGVAVIGGLMFIPPIAVAVPSHLSIIKRKVLGAVMSAVASTSNVATSIAQYVHFKHEQHIKRHLRKSPFVRMIQYGWIATLLARLLVKISKSSTSGMVKGFAHASAAIGIAMDIASLVSDVKDLSSGAKSDLDSELRQAAEKLEIERMEILRTALIELE</sequence>
<dbReference type="InterPro" id="IPR008405">
    <property type="entry name" value="ApoL"/>
</dbReference>
<evidence type="ECO:0000256" key="1">
    <source>
        <dbReference type="ARBA" id="ARBA00004141"/>
    </source>
</evidence>
<feature type="transmembrane region" description="Helical" evidence="9">
    <location>
        <begin position="738"/>
        <end position="757"/>
    </location>
</feature>
<evidence type="ECO:0000256" key="7">
    <source>
        <dbReference type="ARBA" id="ARBA00022989"/>
    </source>
</evidence>
<keyword evidence="7 9" id="KW-1133">Transmembrane helix</keyword>
<dbReference type="GO" id="GO:0042157">
    <property type="term" value="P:lipoprotein metabolic process"/>
    <property type="evidence" value="ECO:0007669"/>
    <property type="project" value="InterPro"/>
</dbReference>
<dbReference type="Gene3D" id="1.20.1560.10">
    <property type="entry name" value="ABC transporter type 1, transmembrane domain"/>
    <property type="match status" value="3"/>
</dbReference>
<dbReference type="InterPro" id="IPR003593">
    <property type="entry name" value="AAA+_ATPase"/>
</dbReference>
<dbReference type="InterPro" id="IPR003439">
    <property type="entry name" value="ABC_transporter-like_ATP-bd"/>
</dbReference>
<feature type="domain" description="ABC transporter" evidence="10">
    <location>
        <begin position="100"/>
        <end position="322"/>
    </location>
</feature>
<dbReference type="Pfam" id="PF00664">
    <property type="entry name" value="ABC_membrane"/>
    <property type="match status" value="2"/>
</dbReference>
<dbReference type="FunFam" id="3.40.50.300:FF:000604">
    <property type="entry name" value="ABC transporter B family member 28"/>
    <property type="match status" value="1"/>
</dbReference>
<evidence type="ECO:0000256" key="3">
    <source>
        <dbReference type="ARBA" id="ARBA00022448"/>
    </source>
</evidence>
<dbReference type="PROSITE" id="PS00211">
    <property type="entry name" value="ABC_TRANSPORTER_1"/>
    <property type="match status" value="2"/>
</dbReference>
<dbReference type="InterPro" id="IPR011527">
    <property type="entry name" value="ABC1_TM_dom"/>
</dbReference>
<keyword evidence="8 9" id="KW-0472">Membrane</keyword>
<keyword evidence="3" id="KW-0813">Transport</keyword>
<comment type="similarity">
    <text evidence="2">Belongs to the apolipoprotein L family.</text>
</comment>
<proteinExistence type="inferred from homology"/>
<evidence type="ECO:0000256" key="5">
    <source>
        <dbReference type="ARBA" id="ARBA00022741"/>
    </source>
</evidence>
<dbReference type="GO" id="GO:0016887">
    <property type="term" value="F:ATP hydrolysis activity"/>
    <property type="evidence" value="ECO:0007669"/>
    <property type="project" value="InterPro"/>
</dbReference>
<dbReference type="PANTHER" id="PTHR24221">
    <property type="entry name" value="ATP-BINDING CASSETTE SUB-FAMILY B"/>
    <property type="match status" value="1"/>
</dbReference>
<protein>
    <submittedName>
        <fullName evidence="13">ABC transporter domain-containing protein</fullName>
    </submittedName>
</protein>
<dbReference type="GO" id="GO:0006869">
    <property type="term" value="P:lipid transport"/>
    <property type="evidence" value="ECO:0007669"/>
    <property type="project" value="InterPro"/>
</dbReference>
<dbReference type="SUPFAM" id="SSF90123">
    <property type="entry name" value="ABC transporter transmembrane region"/>
    <property type="match status" value="2"/>
</dbReference>
<dbReference type="GO" id="GO:0016020">
    <property type="term" value="C:membrane"/>
    <property type="evidence" value="ECO:0007669"/>
    <property type="project" value="UniProtKB-SubCell"/>
</dbReference>
<dbReference type="GO" id="GO:0005737">
    <property type="term" value="C:cytoplasm"/>
    <property type="evidence" value="ECO:0007669"/>
    <property type="project" value="UniProtKB-ARBA"/>
</dbReference>
<keyword evidence="4 9" id="KW-0812">Transmembrane</keyword>
<dbReference type="InterPro" id="IPR017871">
    <property type="entry name" value="ABC_transporter-like_CS"/>
</dbReference>
<evidence type="ECO:0000256" key="6">
    <source>
        <dbReference type="ARBA" id="ARBA00022840"/>
    </source>
</evidence>
<feature type="transmembrane region" description="Helical" evidence="9">
    <location>
        <begin position="59"/>
        <end position="84"/>
    </location>
</feature>
<organism evidence="12 13">
    <name type="scientific">Heterorhabditis bacteriophora</name>
    <name type="common">Entomopathogenic nematode worm</name>
    <dbReference type="NCBI Taxonomy" id="37862"/>
    <lineage>
        <taxon>Eukaryota</taxon>
        <taxon>Metazoa</taxon>
        <taxon>Ecdysozoa</taxon>
        <taxon>Nematoda</taxon>
        <taxon>Chromadorea</taxon>
        <taxon>Rhabditida</taxon>
        <taxon>Rhabditina</taxon>
        <taxon>Rhabditomorpha</taxon>
        <taxon>Strongyloidea</taxon>
        <taxon>Heterorhabditidae</taxon>
        <taxon>Heterorhabditis</taxon>
    </lineage>
</organism>
<dbReference type="Gene3D" id="3.40.50.300">
    <property type="entry name" value="P-loop containing nucleotide triphosphate hydrolases"/>
    <property type="match status" value="3"/>
</dbReference>
<feature type="transmembrane region" description="Helical" evidence="9">
    <location>
        <begin position="486"/>
        <end position="509"/>
    </location>
</feature>
<feature type="domain" description="ABC transmembrane type-1" evidence="11">
    <location>
        <begin position="1"/>
        <end position="124"/>
    </location>
</feature>
<dbReference type="Pfam" id="PF00005">
    <property type="entry name" value="ABC_tran"/>
    <property type="match status" value="2"/>
</dbReference>
<comment type="subcellular location">
    <subcellularLocation>
        <location evidence="1">Membrane</location>
        <topology evidence="1">Multi-pass membrane protein</topology>
    </subcellularLocation>
</comment>